<dbReference type="EMBL" id="FLOB01000006">
    <property type="protein sequence ID" value="SBS33561.1"/>
    <property type="molecule type" value="Genomic_DNA"/>
</dbReference>
<proteinExistence type="predicted"/>
<keyword evidence="3" id="KW-1185">Reference proteome</keyword>
<dbReference type="Proteomes" id="UP000092544">
    <property type="component" value="Unassembled WGS sequence"/>
</dbReference>
<dbReference type="InterPro" id="IPR042098">
    <property type="entry name" value="TauD-like_sf"/>
</dbReference>
<organism evidence="2 3">
    <name type="scientific">Marinomonas spartinae</name>
    <dbReference type="NCBI Taxonomy" id="1792290"/>
    <lineage>
        <taxon>Bacteria</taxon>
        <taxon>Pseudomonadati</taxon>
        <taxon>Pseudomonadota</taxon>
        <taxon>Gammaproteobacteria</taxon>
        <taxon>Oceanospirillales</taxon>
        <taxon>Oceanospirillaceae</taxon>
        <taxon>Marinomonas</taxon>
    </lineage>
</organism>
<dbReference type="RefSeq" id="WP_067017419.1">
    <property type="nucleotide sequence ID" value="NZ_FLOB01000006.1"/>
</dbReference>
<evidence type="ECO:0000313" key="2">
    <source>
        <dbReference type="EMBL" id="SBS33561.1"/>
    </source>
</evidence>
<accession>A0A1A8TJE2</accession>
<protein>
    <submittedName>
        <fullName evidence="2">Clavaminate synthase 1</fullName>
        <ecNumber evidence="2">1.14.11.21</ecNumber>
    </submittedName>
</protein>
<dbReference type="Gene3D" id="3.60.130.10">
    <property type="entry name" value="Clavaminate synthase-like"/>
    <property type="match status" value="1"/>
</dbReference>
<evidence type="ECO:0000256" key="1">
    <source>
        <dbReference type="ARBA" id="ARBA00023002"/>
    </source>
</evidence>
<dbReference type="GO" id="GO:0033758">
    <property type="term" value="F:clavaminate synthase activity"/>
    <property type="evidence" value="ECO:0007669"/>
    <property type="project" value="UniProtKB-EC"/>
</dbReference>
<reference evidence="2 3" key="1">
    <citation type="submission" date="2016-06" db="EMBL/GenBank/DDBJ databases">
        <authorList>
            <person name="Kjaerup R.B."/>
            <person name="Dalgaard T.S."/>
            <person name="Juul-Madsen H.R."/>
        </authorList>
    </citation>
    <scope>NUCLEOTIDE SEQUENCE [LARGE SCALE GENOMIC DNA]</scope>
    <source>
        <strain evidence="2 3">CECT 8886</strain>
    </source>
</reference>
<dbReference type="STRING" id="1792290.MSP8886_02794"/>
<evidence type="ECO:0000313" key="3">
    <source>
        <dbReference type="Proteomes" id="UP000092544"/>
    </source>
</evidence>
<sequence length="203" mass="23550">MEAMEAIKIKENTLIPESEFSISLDRKKIIESEFIDKINLSPHKNLQFFLKKSYIDSKKLPQEFHEAIYKFKNNENRKGILLFKNLPLDSYIPFTPKDPLNIPEKSSFLSEKWIAAVAENLGHAISYKQEKNGQLIQNLIPVKENEDKLSSESSKIILDFHTEVAFHPQKTDYVILLCLRQDHNKEAETFISSAKEIRSQLSK</sequence>
<name>A0A1A8TJE2_9GAMM</name>
<gene>
    <name evidence="2" type="primary">cs1</name>
    <name evidence="2" type="ORF">MSP8886_02794</name>
</gene>
<keyword evidence="1 2" id="KW-0560">Oxidoreductase</keyword>
<dbReference type="AlphaFoldDB" id="A0A1A8TJE2"/>
<dbReference type="SUPFAM" id="SSF51197">
    <property type="entry name" value="Clavaminate synthase-like"/>
    <property type="match status" value="1"/>
</dbReference>
<dbReference type="EC" id="1.14.11.21" evidence="2"/>
<dbReference type="OrthoDB" id="480112at2"/>